<dbReference type="OMA" id="CNQSYMC"/>
<gene>
    <name evidence="3" type="primary">LOC103627978</name>
    <name evidence="2" type="ORF">ZEAMMB73_Zm00001d013244</name>
</gene>
<dbReference type="Proteomes" id="UP000007305">
    <property type="component" value="Chromosome 5"/>
</dbReference>
<evidence type="ECO:0000313" key="4">
    <source>
        <dbReference type="Proteomes" id="UP000007305"/>
    </source>
</evidence>
<dbReference type="RefSeq" id="XP_023155847.2">
    <property type="nucleotide sequence ID" value="XM_023300079.2"/>
</dbReference>
<dbReference type="STRING" id="4577.A0A1D6GGS3"/>
<sequence>MSKPTTGHFFSEDLTCLTWLDTQAPGSVIYVAFGSSTVFDATRFHELANGLVQSGCPFIWVVRPNFAEEIDEDWFNNRFKRSVINGKGLIVTWAPQQRVLSHPSVACFVTHCGWNSTMEAVLHGVPFLCCPYFADQFCNQSYVCNVWKTGLKLCSNEQGVVTGEEIKEKVVQLLRDEDIKARVAMWKNIACASIREGGSSHANLLRLVDLLQEG</sequence>
<keyword evidence="4" id="KW-1185">Reference proteome</keyword>
<dbReference type="Gene3D" id="3.40.50.2000">
    <property type="entry name" value="Glycogen Phosphorylase B"/>
    <property type="match status" value="2"/>
</dbReference>
<dbReference type="SMR" id="A0A1D6GGS3"/>
<protein>
    <submittedName>
        <fullName evidence="2">UDP-glycosyltransferase 83A1</fullName>
    </submittedName>
</protein>
<dbReference type="PaxDb" id="4577-GRMZM5G818068_P01"/>
<dbReference type="eggNOG" id="KOG1192">
    <property type="taxonomic scope" value="Eukaryota"/>
</dbReference>
<keyword evidence="1 2" id="KW-0808">Transferase</keyword>
<name>A0A1D6GGS3_MAIZE</name>
<dbReference type="GO" id="GO:0008194">
    <property type="term" value="F:UDP-glycosyltransferase activity"/>
    <property type="evidence" value="ECO:0000318"/>
    <property type="project" value="GO_Central"/>
</dbReference>
<dbReference type="AlphaFoldDB" id="A0A1D6GGS3"/>
<evidence type="ECO:0000313" key="3">
    <source>
        <dbReference type="EnsemblPlants" id="Zm00001eb214550_P001"/>
    </source>
</evidence>
<dbReference type="FunFam" id="3.40.50.2000:FF:000061">
    <property type="entry name" value="UDP-glycosyltransferase 83A1"/>
    <property type="match status" value="1"/>
</dbReference>
<dbReference type="PANTHER" id="PTHR48045:SF21">
    <property type="entry name" value="UDP-GLYCOSYLTRANSFERASE 83A1"/>
    <property type="match status" value="1"/>
</dbReference>
<organism evidence="2">
    <name type="scientific">Zea mays</name>
    <name type="common">Maize</name>
    <dbReference type="NCBI Taxonomy" id="4577"/>
    <lineage>
        <taxon>Eukaryota</taxon>
        <taxon>Viridiplantae</taxon>
        <taxon>Streptophyta</taxon>
        <taxon>Embryophyta</taxon>
        <taxon>Tracheophyta</taxon>
        <taxon>Spermatophyta</taxon>
        <taxon>Magnoliopsida</taxon>
        <taxon>Liliopsida</taxon>
        <taxon>Poales</taxon>
        <taxon>Poaceae</taxon>
        <taxon>PACMAD clade</taxon>
        <taxon>Panicoideae</taxon>
        <taxon>Andropogonodae</taxon>
        <taxon>Andropogoneae</taxon>
        <taxon>Tripsacinae</taxon>
        <taxon>Zea</taxon>
    </lineage>
</organism>
<evidence type="ECO:0000256" key="1">
    <source>
        <dbReference type="ARBA" id="ARBA00022679"/>
    </source>
</evidence>
<dbReference type="SUPFAM" id="SSF53756">
    <property type="entry name" value="UDP-Glycosyltransferase/glycogen phosphorylase"/>
    <property type="match status" value="1"/>
</dbReference>
<proteinExistence type="predicted"/>
<dbReference type="EMBL" id="CM000781">
    <property type="protein sequence ID" value="AQK62746.1"/>
    <property type="molecule type" value="Genomic_DNA"/>
</dbReference>
<dbReference type="OrthoDB" id="5835829at2759"/>
<dbReference type="GeneID" id="103627978"/>
<dbReference type="EnsemblPlants" id="Zm00001eb214550_T001">
    <property type="protein sequence ID" value="Zm00001eb214550_P001"/>
    <property type="gene ID" value="Zm00001eb214550"/>
</dbReference>
<dbReference type="Pfam" id="PF00201">
    <property type="entry name" value="UDPGT"/>
    <property type="match status" value="1"/>
</dbReference>
<reference evidence="3" key="3">
    <citation type="submission" date="2019-07" db="EMBL/GenBank/DDBJ databases">
        <authorList>
            <person name="Seetharam A."/>
            <person name="Woodhouse M."/>
            <person name="Cannon E."/>
        </authorList>
    </citation>
    <scope>NUCLEOTIDE SEQUENCE [LARGE SCALE GENOMIC DNA]</scope>
    <source>
        <strain evidence="3">cv. B73</strain>
    </source>
</reference>
<reference evidence="4" key="1">
    <citation type="journal article" date="2009" name="Science">
        <title>The B73 maize genome: complexity, diversity, and dynamics.</title>
        <authorList>
            <person name="Schnable P.S."/>
            <person name="Ware D."/>
            <person name="Fulton R.S."/>
            <person name="Stein J.C."/>
            <person name="Wei F."/>
            <person name="Pasternak S."/>
            <person name="Liang C."/>
            <person name="Zhang J."/>
            <person name="Fulton L."/>
            <person name="Graves T.A."/>
            <person name="Minx P."/>
            <person name="Reily A.D."/>
            <person name="Courtney L."/>
            <person name="Kruchowski S.S."/>
            <person name="Tomlinson C."/>
            <person name="Strong C."/>
            <person name="Delehaunty K."/>
            <person name="Fronick C."/>
            <person name="Courtney B."/>
            <person name="Rock S.M."/>
            <person name="Belter E."/>
            <person name="Du F."/>
            <person name="Kim K."/>
            <person name="Abbott R.M."/>
            <person name="Cotton M."/>
            <person name="Levy A."/>
            <person name="Marchetto P."/>
            <person name="Ochoa K."/>
            <person name="Jackson S.M."/>
            <person name="Gillam B."/>
            <person name="Chen W."/>
            <person name="Yan L."/>
            <person name="Higginbotham J."/>
            <person name="Cardenas M."/>
            <person name="Waligorski J."/>
            <person name="Applebaum E."/>
            <person name="Phelps L."/>
            <person name="Falcone J."/>
            <person name="Kanchi K."/>
            <person name="Thane T."/>
            <person name="Scimone A."/>
            <person name="Thane N."/>
            <person name="Henke J."/>
            <person name="Wang T."/>
            <person name="Ruppert J."/>
            <person name="Shah N."/>
            <person name="Rotter K."/>
            <person name="Hodges J."/>
            <person name="Ingenthron E."/>
            <person name="Cordes M."/>
            <person name="Kohlberg S."/>
            <person name="Sgro J."/>
            <person name="Delgado B."/>
            <person name="Mead K."/>
            <person name="Chinwalla A."/>
            <person name="Leonard S."/>
            <person name="Crouse K."/>
            <person name="Collura K."/>
            <person name="Kudrna D."/>
            <person name="Currie J."/>
            <person name="He R."/>
            <person name="Angelova A."/>
            <person name="Rajasekar S."/>
            <person name="Mueller T."/>
            <person name="Lomeli R."/>
            <person name="Scara G."/>
            <person name="Ko A."/>
            <person name="Delaney K."/>
            <person name="Wissotski M."/>
            <person name="Lopez G."/>
            <person name="Campos D."/>
            <person name="Braidotti M."/>
            <person name="Ashley E."/>
            <person name="Golser W."/>
            <person name="Kim H."/>
            <person name="Lee S."/>
            <person name="Lin J."/>
            <person name="Dujmic Z."/>
            <person name="Kim W."/>
            <person name="Talag J."/>
            <person name="Zuccolo A."/>
            <person name="Fan C."/>
            <person name="Sebastian A."/>
            <person name="Kramer M."/>
            <person name="Spiegel L."/>
            <person name="Nascimento L."/>
            <person name="Zutavern T."/>
            <person name="Miller B."/>
            <person name="Ambroise C."/>
            <person name="Muller S."/>
            <person name="Spooner W."/>
            <person name="Narechania A."/>
            <person name="Ren L."/>
            <person name="Wei S."/>
            <person name="Kumari S."/>
            <person name="Faga B."/>
            <person name="Levy M.J."/>
            <person name="McMahan L."/>
            <person name="Van Buren P."/>
            <person name="Vaughn M.W."/>
            <person name="Ying K."/>
            <person name="Yeh C.-T."/>
            <person name="Emrich S.J."/>
            <person name="Jia Y."/>
            <person name="Kalyanaraman A."/>
            <person name="Hsia A.-P."/>
            <person name="Barbazuk W.B."/>
            <person name="Baucom R.S."/>
            <person name="Brutnell T.P."/>
            <person name="Carpita N.C."/>
            <person name="Chaparro C."/>
            <person name="Chia J.-M."/>
            <person name="Deragon J.-M."/>
            <person name="Estill J.C."/>
            <person name="Fu Y."/>
            <person name="Jeddeloh J.A."/>
            <person name="Han Y."/>
            <person name="Lee H."/>
            <person name="Li P."/>
            <person name="Lisch D.R."/>
            <person name="Liu S."/>
            <person name="Liu Z."/>
            <person name="Nagel D.H."/>
            <person name="McCann M.C."/>
            <person name="SanMiguel P."/>
            <person name="Myers A.M."/>
            <person name="Nettleton D."/>
            <person name="Nguyen J."/>
            <person name="Penning B.W."/>
            <person name="Ponnala L."/>
            <person name="Schneider K.L."/>
            <person name="Schwartz D.C."/>
            <person name="Sharma A."/>
            <person name="Soderlund C."/>
            <person name="Springer N.M."/>
            <person name="Sun Q."/>
            <person name="Wang H."/>
            <person name="Waterman M."/>
            <person name="Westerman R."/>
            <person name="Wolfgruber T.K."/>
            <person name="Yang L."/>
            <person name="Yu Y."/>
            <person name="Zhang L."/>
            <person name="Zhou S."/>
            <person name="Zhu Q."/>
            <person name="Bennetzen J.L."/>
            <person name="Dawe R.K."/>
            <person name="Jiang J."/>
            <person name="Jiang N."/>
            <person name="Presting G.G."/>
            <person name="Wessler S.R."/>
            <person name="Aluru S."/>
            <person name="Martienssen R.A."/>
            <person name="Clifton S.W."/>
            <person name="McCombie W.R."/>
            <person name="Wing R.A."/>
            <person name="Wilson R.K."/>
        </authorList>
    </citation>
    <scope>NUCLEOTIDE SEQUENCE [LARGE SCALE GENOMIC DNA]</scope>
    <source>
        <strain evidence="4">cv. B73</strain>
    </source>
</reference>
<dbReference type="Gramene" id="Zm00001eb214550_T001">
    <property type="protein sequence ID" value="Zm00001eb214550_P001"/>
    <property type="gene ID" value="Zm00001eb214550"/>
</dbReference>
<dbReference type="InterPro" id="IPR002213">
    <property type="entry name" value="UDP_glucos_trans"/>
</dbReference>
<reference evidence="2" key="2">
    <citation type="submission" date="2015-12" db="EMBL/GenBank/DDBJ databases">
        <title>Update maize B73 reference genome by single molecule sequencing technologies.</title>
        <authorList>
            <consortium name="Maize Genome Sequencing Project"/>
            <person name="Ware D."/>
        </authorList>
    </citation>
    <scope>NUCLEOTIDE SEQUENCE</scope>
    <source>
        <tissue evidence="2">Seedling</tissue>
    </source>
</reference>
<accession>A0A1D6GGS3</accession>
<dbReference type="CDD" id="cd03784">
    <property type="entry name" value="GT1_Gtf-like"/>
    <property type="match status" value="1"/>
</dbReference>
<reference evidence="3" key="4">
    <citation type="submission" date="2021-05" db="UniProtKB">
        <authorList>
            <consortium name="EnsemblPlants"/>
        </authorList>
    </citation>
    <scope>IDENTIFICATION</scope>
    <source>
        <strain evidence="3">cv. B73</strain>
    </source>
</reference>
<dbReference type="PANTHER" id="PTHR48045">
    <property type="entry name" value="UDP-GLYCOSYLTRANSFERASE 72B1"/>
    <property type="match status" value="1"/>
</dbReference>
<evidence type="ECO:0000313" key="2">
    <source>
        <dbReference type="EMBL" id="AQK62746.1"/>
    </source>
</evidence>